<dbReference type="Proteomes" id="UP000308600">
    <property type="component" value="Unassembled WGS sequence"/>
</dbReference>
<evidence type="ECO:0000313" key="2">
    <source>
        <dbReference type="Proteomes" id="UP000308600"/>
    </source>
</evidence>
<dbReference type="EMBL" id="ML208436">
    <property type="protein sequence ID" value="TFK65459.1"/>
    <property type="molecule type" value="Genomic_DNA"/>
</dbReference>
<evidence type="ECO:0000313" key="1">
    <source>
        <dbReference type="EMBL" id="TFK65459.1"/>
    </source>
</evidence>
<keyword evidence="2" id="KW-1185">Reference proteome</keyword>
<name>A0ACD3AJB4_9AGAR</name>
<proteinExistence type="predicted"/>
<organism evidence="1 2">
    <name type="scientific">Pluteus cervinus</name>
    <dbReference type="NCBI Taxonomy" id="181527"/>
    <lineage>
        <taxon>Eukaryota</taxon>
        <taxon>Fungi</taxon>
        <taxon>Dikarya</taxon>
        <taxon>Basidiomycota</taxon>
        <taxon>Agaricomycotina</taxon>
        <taxon>Agaricomycetes</taxon>
        <taxon>Agaricomycetidae</taxon>
        <taxon>Agaricales</taxon>
        <taxon>Pluteineae</taxon>
        <taxon>Pluteaceae</taxon>
        <taxon>Pluteus</taxon>
    </lineage>
</organism>
<sequence length="214" mass="24792">MDASKFWFQMHTPIDGNNAQCIIPSLRNREQWGKPPSTVSVPISTEHDQGDEQDERSRNTNDNPYVPPYPYFVPTFNAVQVRKPDAIHFNTQTVMARHSHRMRKEDRMQKEGVIVPWYECNTPSRLATPPKGDHFPGIQQGDFFVHWISNTKQCQVWMAIAVDGADVLWEPAEWGQQIQQGRYLIIRSKEGKPSAVEKSTWEKTYRRKVSPIVD</sequence>
<accession>A0ACD3AJB4</accession>
<reference evidence="1 2" key="1">
    <citation type="journal article" date="2019" name="Nat. Ecol. Evol.">
        <title>Megaphylogeny resolves global patterns of mushroom evolution.</title>
        <authorList>
            <person name="Varga T."/>
            <person name="Krizsan K."/>
            <person name="Foldi C."/>
            <person name="Dima B."/>
            <person name="Sanchez-Garcia M."/>
            <person name="Sanchez-Ramirez S."/>
            <person name="Szollosi G.J."/>
            <person name="Szarkandi J.G."/>
            <person name="Papp V."/>
            <person name="Albert L."/>
            <person name="Andreopoulos W."/>
            <person name="Angelini C."/>
            <person name="Antonin V."/>
            <person name="Barry K.W."/>
            <person name="Bougher N.L."/>
            <person name="Buchanan P."/>
            <person name="Buyck B."/>
            <person name="Bense V."/>
            <person name="Catcheside P."/>
            <person name="Chovatia M."/>
            <person name="Cooper J."/>
            <person name="Damon W."/>
            <person name="Desjardin D."/>
            <person name="Finy P."/>
            <person name="Geml J."/>
            <person name="Haridas S."/>
            <person name="Hughes K."/>
            <person name="Justo A."/>
            <person name="Karasinski D."/>
            <person name="Kautmanova I."/>
            <person name="Kiss B."/>
            <person name="Kocsube S."/>
            <person name="Kotiranta H."/>
            <person name="LaButti K.M."/>
            <person name="Lechner B.E."/>
            <person name="Liimatainen K."/>
            <person name="Lipzen A."/>
            <person name="Lukacs Z."/>
            <person name="Mihaltcheva S."/>
            <person name="Morgado L.N."/>
            <person name="Niskanen T."/>
            <person name="Noordeloos M.E."/>
            <person name="Ohm R.A."/>
            <person name="Ortiz-Santana B."/>
            <person name="Ovrebo C."/>
            <person name="Racz N."/>
            <person name="Riley R."/>
            <person name="Savchenko A."/>
            <person name="Shiryaev A."/>
            <person name="Soop K."/>
            <person name="Spirin V."/>
            <person name="Szebenyi C."/>
            <person name="Tomsovsky M."/>
            <person name="Tulloss R.E."/>
            <person name="Uehling J."/>
            <person name="Grigoriev I.V."/>
            <person name="Vagvolgyi C."/>
            <person name="Papp T."/>
            <person name="Martin F.M."/>
            <person name="Miettinen O."/>
            <person name="Hibbett D.S."/>
            <person name="Nagy L.G."/>
        </authorList>
    </citation>
    <scope>NUCLEOTIDE SEQUENCE [LARGE SCALE GENOMIC DNA]</scope>
    <source>
        <strain evidence="1 2">NL-1719</strain>
    </source>
</reference>
<gene>
    <name evidence="1" type="ORF">BDN72DRAFT_860621</name>
</gene>
<protein>
    <submittedName>
        <fullName evidence="1">Uncharacterized protein</fullName>
    </submittedName>
</protein>